<evidence type="ECO:0000256" key="4">
    <source>
        <dbReference type="ARBA" id="ARBA00013872"/>
    </source>
</evidence>
<feature type="compositionally biased region" description="Polar residues" evidence="10">
    <location>
        <begin position="785"/>
        <end position="794"/>
    </location>
</feature>
<dbReference type="PANTHER" id="PTHR16299">
    <property type="entry name" value="CENTROSOMAL PROTEIN KIZUNA"/>
    <property type="match status" value="1"/>
</dbReference>
<evidence type="ECO:0000256" key="7">
    <source>
        <dbReference type="ARBA" id="ARBA00023273"/>
    </source>
</evidence>
<comment type="similarity">
    <text evidence="3">Belongs to the kizuna family.</text>
</comment>
<sequence>MYCCRGSVRPRSTALHFSALGDQVCGLLLPLRRGLCVSGALFDFLSVTETPARSDTQSLVQRENSPLQTASCPYCRGKVIGRGLRSPALALLFIGPAGSEGLLGSGAHGNQCKHVSPPLHVATSMNMDNRTLNESRYYETIGSIQQSMHERERRRLELERKLFAHSLSDTRISQIKCAKLRSYLKEICEREKRAKMRNLELLRDVKCIEMSLKEYGPDRGTLQQQKAEHLDHISRFMAARQKKEQKLNEQKVGAAHTPAGQQDVDAWVTEDCHRIPPGTSVGRLLSSGGSGGAEAVTTSAPSHRASASSSSTSAVAAVHHSPITHAPSPQHPPSGLLSDYRVCREAATGGPANLSDDIYQVCGNSPDGCDLSVKRERTAPVSGCAITSKDVDGDDDEHSPPPPMTSVRPQQSTLLAGDLSPIWYKHSPADAVVHQSPTEEEKDVTPSVAQTFIGEESHGVPGDCEEKVSTASSSILSASSASDLSISLTESELEEDLTEDGGSLDDVAPRASRSDDQQSVKSQRSSANRSRSEADSRPTESTAERLTREGLFHLLESIEGHLQGEHTDVYSASLIDDSKLAAIISLCNREAPRVSHEDLEARSAVVLHELQRLSWSTERGCLLPWDLLQDQRSSTQPGDISASLPPGGAGLWDRWFKHALLLKERRVVSTERLLQLFTPLLLPRHATYGHQAIKRAAFNLCSAQAKVLLRTLLSRSREECAKEEEQEEERSDSSLSHGLKLGDARAARPPQYPGKRALQSGGEDSPDESPAESIPIRETKAYQLLKQSATQKWLPTSGEVEDEDEEEGEEEDDNGLTGINDAGEEDPGWEKHSSHQDPYPW</sequence>
<name>A0AA47P491_MERPO</name>
<dbReference type="EMBL" id="JAOPHQ010002605">
    <property type="protein sequence ID" value="KAK0146212.1"/>
    <property type="molecule type" value="Genomic_DNA"/>
</dbReference>
<dbReference type="PANTHER" id="PTHR16299:SF2">
    <property type="entry name" value="CENTROSOMAL PROTEIN KIZUNA"/>
    <property type="match status" value="1"/>
</dbReference>
<protein>
    <recommendedName>
        <fullName evidence="4">Centrosomal protein kizuna</fullName>
    </recommendedName>
    <alternativeName>
        <fullName evidence="9">Polo-like kinase 1 substrate 1</fullName>
    </alternativeName>
</protein>
<dbReference type="AlphaFoldDB" id="A0AA47P491"/>
<evidence type="ECO:0000256" key="9">
    <source>
        <dbReference type="ARBA" id="ARBA00031153"/>
    </source>
</evidence>
<dbReference type="GO" id="GO:0007051">
    <property type="term" value="P:spindle organization"/>
    <property type="evidence" value="ECO:0007669"/>
    <property type="project" value="InterPro"/>
</dbReference>
<feature type="region of interest" description="Disordered" evidence="10">
    <location>
        <begin position="490"/>
        <end position="545"/>
    </location>
</feature>
<evidence type="ECO:0000256" key="10">
    <source>
        <dbReference type="SAM" id="MobiDB-lite"/>
    </source>
</evidence>
<feature type="compositionally biased region" description="Acidic residues" evidence="10">
    <location>
        <begin position="799"/>
        <end position="814"/>
    </location>
</feature>
<keyword evidence="7" id="KW-0966">Cell projection</keyword>
<proteinExistence type="inferred from homology"/>
<organism evidence="11 12">
    <name type="scientific">Merluccius polli</name>
    <name type="common">Benguela hake</name>
    <name type="synonym">Merluccius cadenati</name>
    <dbReference type="NCBI Taxonomy" id="89951"/>
    <lineage>
        <taxon>Eukaryota</taxon>
        <taxon>Metazoa</taxon>
        <taxon>Chordata</taxon>
        <taxon>Craniata</taxon>
        <taxon>Vertebrata</taxon>
        <taxon>Euteleostomi</taxon>
        <taxon>Actinopterygii</taxon>
        <taxon>Neopterygii</taxon>
        <taxon>Teleostei</taxon>
        <taxon>Neoteleostei</taxon>
        <taxon>Acanthomorphata</taxon>
        <taxon>Zeiogadaria</taxon>
        <taxon>Gadariae</taxon>
        <taxon>Gadiformes</taxon>
        <taxon>Gadoidei</taxon>
        <taxon>Merlucciidae</taxon>
        <taxon>Merluccius</taxon>
    </lineage>
</organism>
<feature type="compositionally biased region" description="Low complexity" evidence="10">
    <location>
        <begin position="278"/>
        <end position="321"/>
    </location>
</feature>
<comment type="function">
    <text evidence="8">Centrosomal protein required for establishing a robust mitotic centrosome architecture that can endure the forces that converge on the centrosomes during spindle formation. Required for stabilizing the expanded pericentriolar material around the centriole.</text>
</comment>
<evidence type="ECO:0000256" key="6">
    <source>
        <dbReference type="ARBA" id="ARBA00023212"/>
    </source>
</evidence>
<reference evidence="11" key="1">
    <citation type="journal article" date="2023" name="Front. Mar. Sci.">
        <title>A new Merluccius polli reference genome to investigate the effects of global change in West African waters.</title>
        <authorList>
            <person name="Mateo J.L."/>
            <person name="Blanco-Fernandez C."/>
            <person name="Garcia-Vazquez E."/>
            <person name="Machado-Schiaffino G."/>
        </authorList>
    </citation>
    <scope>NUCLEOTIDE SEQUENCE</scope>
    <source>
        <strain evidence="11">C29</strain>
        <tissue evidence="11">Fin</tissue>
    </source>
</reference>
<comment type="caution">
    <text evidence="11">The sequence shown here is derived from an EMBL/GenBank/DDBJ whole genome shotgun (WGS) entry which is preliminary data.</text>
</comment>
<evidence type="ECO:0000256" key="8">
    <source>
        <dbReference type="ARBA" id="ARBA00024919"/>
    </source>
</evidence>
<evidence type="ECO:0000313" key="11">
    <source>
        <dbReference type="EMBL" id="KAK0146212.1"/>
    </source>
</evidence>
<dbReference type="Proteomes" id="UP001174136">
    <property type="component" value="Unassembled WGS sequence"/>
</dbReference>
<dbReference type="GO" id="GO:0005813">
    <property type="term" value="C:centrosome"/>
    <property type="evidence" value="ECO:0007669"/>
    <property type="project" value="UniProtKB-SubCell"/>
</dbReference>
<evidence type="ECO:0000256" key="2">
    <source>
        <dbReference type="ARBA" id="ARBA00004300"/>
    </source>
</evidence>
<keyword evidence="6" id="KW-0206">Cytoskeleton</keyword>
<gene>
    <name evidence="11" type="primary">kiz</name>
    <name evidence="11" type="ORF">N1851_014482</name>
</gene>
<evidence type="ECO:0000256" key="3">
    <source>
        <dbReference type="ARBA" id="ARBA00010767"/>
    </source>
</evidence>
<keyword evidence="12" id="KW-1185">Reference proteome</keyword>
<keyword evidence="5" id="KW-0963">Cytoplasm</keyword>
<dbReference type="InterPro" id="IPR026742">
    <property type="entry name" value="Centrosomal_kizuma"/>
</dbReference>
<feature type="compositionally biased region" description="Polar residues" evidence="10">
    <location>
        <begin position="519"/>
        <end position="529"/>
    </location>
</feature>
<feature type="region of interest" description="Disordered" evidence="10">
    <location>
        <begin position="278"/>
        <end position="335"/>
    </location>
</feature>
<feature type="region of interest" description="Disordered" evidence="10">
    <location>
        <begin position="722"/>
        <end position="841"/>
    </location>
</feature>
<feature type="compositionally biased region" description="Acidic residues" evidence="10">
    <location>
        <begin position="491"/>
        <end position="503"/>
    </location>
</feature>
<evidence type="ECO:0000256" key="1">
    <source>
        <dbReference type="ARBA" id="ARBA00004120"/>
    </source>
</evidence>
<accession>A0AA47P491</accession>
<feature type="compositionally biased region" description="Basic and acidic residues" evidence="10">
    <location>
        <begin position="530"/>
        <end position="545"/>
    </location>
</feature>
<evidence type="ECO:0000256" key="5">
    <source>
        <dbReference type="ARBA" id="ARBA00022490"/>
    </source>
</evidence>
<evidence type="ECO:0000313" key="12">
    <source>
        <dbReference type="Proteomes" id="UP001174136"/>
    </source>
</evidence>
<comment type="subcellular location">
    <subcellularLocation>
        <location evidence="1">Cytoplasm</location>
        <location evidence="1">Cytoskeleton</location>
        <location evidence="1">Cilium basal body</location>
    </subcellularLocation>
    <subcellularLocation>
        <location evidence="2">Cytoplasm</location>
        <location evidence="2">Cytoskeleton</location>
        <location evidence="2">Microtubule organizing center</location>
        <location evidence="2">Centrosome</location>
    </subcellularLocation>
</comment>
<feature type="region of interest" description="Disordered" evidence="10">
    <location>
        <begin position="385"/>
        <end position="410"/>
    </location>
</feature>